<accession>A0ACC0P0V4</accession>
<protein>
    <submittedName>
        <fullName evidence="1">Uncharacterized protein</fullName>
    </submittedName>
</protein>
<organism evidence="1 2">
    <name type="scientific">Rhododendron molle</name>
    <name type="common">Chinese azalea</name>
    <name type="synonym">Azalea mollis</name>
    <dbReference type="NCBI Taxonomy" id="49168"/>
    <lineage>
        <taxon>Eukaryota</taxon>
        <taxon>Viridiplantae</taxon>
        <taxon>Streptophyta</taxon>
        <taxon>Embryophyta</taxon>
        <taxon>Tracheophyta</taxon>
        <taxon>Spermatophyta</taxon>
        <taxon>Magnoliopsida</taxon>
        <taxon>eudicotyledons</taxon>
        <taxon>Gunneridae</taxon>
        <taxon>Pentapetalae</taxon>
        <taxon>asterids</taxon>
        <taxon>Ericales</taxon>
        <taxon>Ericaceae</taxon>
        <taxon>Ericoideae</taxon>
        <taxon>Rhodoreae</taxon>
        <taxon>Rhododendron</taxon>
    </lineage>
</organism>
<dbReference type="Proteomes" id="UP001062846">
    <property type="component" value="Chromosome 4"/>
</dbReference>
<evidence type="ECO:0000313" key="1">
    <source>
        <dbReference type="EMBL" id="KAI8558402.1"/>
    </source>
</evidence>
<gene>
    <name evidence="1" type="ORF">RHMOL_Rhmol04G0089500</name>
</gene>
<reference evidence="1" key="1">
    <citation type="submission" date="2022-02" db="EMBL/GenBank/DDBJ databases">
        <title>Plant Genome Project.</title>
        <authorList>
            <person name="Zhang R.-G."/>
        </authorList>
    </citation>
    <scope>NUCLEOTIDE SEQUENCE</scope>
    <source>
        <strain evidence="1">AT1</strain>
    </source>
</reference>
<comment type="caution">
    <text evidence="1">The sequence shown here is derived from an EMBL/GenBank/DDBJ whole genome shotgun (WGS) entry which is preliminary data.</text>
</comment>
<proteinExistence type="predicted"/>
<keyword evidence="2" id="KW-1185">Reference proteome</keyword>
<dbReference type="EMBL" id="CM046391">
    <property type="protein sequence ID" value="KAI8558402.1"/>
    <property type="molecule type" value="Genomic_DNA"/>
</dbReference>
<sequence length="348" mass="38583">MDLIAGKSPSNDDSGRGECRKGVKYLVDTTPCMRVLPAEYVLPLQPEKLISSSRVAIPIINHGVKVSLMEEMLKVVDGFFNLAAEEKMKYASEDVMNPVRYGTSLNTSQRHALHWRDYLRHFGHPIDNTFHLWPPNPSTYRVVAKEYLEEIWGLAIRISGAISEALGLEREYVEKSLGKGCQIVASNYYPPCPEPHRTLGLAAHSDHGGITILMQNEVDGLQVNHQGEWVAVHHVPGTLVVNIGDYIETVRLSAAVGERSDGILSNGKYKSVEHRAVVNAERTRISIAVGHGPEMTATVAPASPLVDEKSLVKYRPIMYKDYMRAQQSSAVRGKSPLQALMTNTTIFK</sequence>
<evidence type="ECO:0000313" key="2">
    <source>
        <dbReference type="Proteomes" id="UP001062846"/>
    </source>
</evidence>
<name>A0ACC0P0V4_RHOML</name>